<dbReference type="Gene3D" id="3.40.50.300">
    <property type="entry name" value="P-loop containing nucleotide triphosphate hydrolases"/>
    <property type="match status" value="2"/>
</dbReference>
<feature type="coiled-coil region" evidence="1">
    <location>
        <begin position="609"/>
        <end position="664"/>
    </location>
</feature>
<dbReference type="Proteomes" id="UP000034588">
    <property type="component" value="Unassembled WGS sequence"/>
</dbReference>
<accession>A0A0G1VYQ3</accession>
<feature type="coiled-coil region" evidence="1">
    <location>
        <begin position="305"/>
        <end position="367"/>
    </location>
</feature>
<dbReference type="PANTHER" id="PTHR32114:SF2">
    <property type="entry name" value="ABC TRANSPORTER ABCH.3"/>
    <property type="match status" value="1"/>
</dbReference>
<reference evidence="2 3" key="1">
    <citation type="journal article" date="2015" name="Nature">
        <title>rRNA introns, odd ribosomes, and small enigmatic genomes across a large radiation of phyla.</title>
        <authorList>
            <person name="Brown C.T."/>
            <person name="Hug L.A."/>
            <person name="Thomas B.C."/>
            <person name="Sharon I."/>
            <person name="Castelle C.J."/>
            <person name="Singh A."/>
            <person name="Wilkins M.J."/>
            <person name="Williams K.H."/>
            <person name="Banfield J.F."/>
        </authorList>
    </citation>
    <scope>NUCLEOTIDE SEQUENCE [LARGE SCALE GENOMIC DNA]</scope>
</reference>
<dbReference type="PANTHER" id="PTHR32114">
    <property type="entry name" value="ABC TRANSPORTER ABCH.3"/>
    <property type="match status" value="1"/>
</dbReference>
<keyword evidence="1" id="KW-0175">Coiled coil</keyword>
<dbReference type="InterPro" id="IPR027417">
    <property type="entry name" value="P-loop_NTPase"/>
</dbReference>
<evidence type="ECO:0000313" key="3">
    <source>
        <dbReference type="Proteomes" id="UP000034588"/>
    </source>
</evidence>
<organism evidence="2 3">
    <name type="scientific">Candidatus Gottesmanbacteria bacterium GW2011_GWB1_49_7</name>
    <dbReference type="NCBI Taxonomy" id="1618448"/>
    <lineage>
        <taxon>Bacteria</taxon>
        <taxon>Candidatus Gottesmaniibacteriota</taxon>
    </lineage>
</organism>
<comment type="caution">
    <text evidence="2">The sequence shown here is derived from an EMBL/GenBank/DDBJ whole genome shotgun (WGS) entry which is preliminary data.</text>
</comment>
<dbReference type="SUPFAM" id="SSF52540">
    <property type="entry name" value="P-loop containing nucleoside triphosphate hydrolases"/>
    <property type="match status" value="1"/>
</dbReference>
<name>A0A0G1VYQ3_9BACT</name>
<proteinExistence type="predicted"/>
<protein>
    <recommendedName>
        <fullName evidence="4">Rad50/SbcC-type AAA domain-containing protein</fullName>
    </recommendedName>
</protein>
<evidence type="ECO:0008006" key="4">
    <source>
        <dbReference type="Google" id="ProtNLM"/>
    </source>
</evidence>
<sequence>MKLRLKGFKGIKAGPDLTLDGLDEIHIDFTGRQGLTAFAGQNGTGKSTVLENLHHYPQLVSRDGALWSHVQGRTAEKEFESEFMGSHYRSLIKMDADQGKQEGYLWIDGKSVVNGKITAYRERVYSIFGQPFTYFRSQFCPQKSKTTRDMQIENMTTGIFRGLLHEFLNLQRYAVWEDAAKQTANKLQEKINVLAGRLTILRAMIGKKTELELAYADAGGRAENLRDSKTILEQEIKEKRQVVDDLKEQVGKNKFALERKKDIQLQIDRFKEEADFSRDVATAELKTLGSTYTALKQDILACICILEERSKIENAVDILNELEQASSKMQIDIDERAKDMPEYQNRVHEIELIIAKLAAERKSLEREPIIIEAQRQLADLGFLLATAKQAHKAVQDDKSIPLTEEKIRAAENKMKSLDLRDPACQSSTCDFIVEALRAREKLPELKDNLVKLRKEIDDKKTEALKAIKSIEQEIILAKKSIDQLQAEIQLQQTAIDEKIKATNHDLRNAQQVVMGYGDMLAALQKNLMEIKAKVATKKILAAKISDVRLAESRKADLEKQLAEITDTGMVKKAAWESREIALKTMIQSERDRLDAIAINPFVEGALLTAQETEKKLEISKITLEKESEAVRDKLATIHADIRLIEAAVCEAEDAQRQRELLVKDVASWRYLQIACGKTGLPNLRIDGAAPRIVYNANRLLLQAYGALYSIRLETQNEEGREDLKVKIIMENGGEVYLDDISGGQRTWCVQALWLAMSLLNQEKSGKHFTYFCADENDGALDAANAENFTALYLPFMLDGRLDDLVFISHKAACRAMADNILVFEHGKNPEWA</sequence>
<feature type="coiled-coil region" evidence="1">
    <location>
        <begin position="400"/>
        <end position="501"/>
    </location>
</feature>
<feature type="coiled-coil region" evidence="1">
    <location>
        <begin position="222"/>
        <end position="273"/>
    </location>
</feature>
<evidence type="ECO:0000256" key="1">
    <source>
        <dbReference type="SAM" id="Coils"/>
    </source>
</evidence>
<dbReference type="EMBL" id="LCQD01000018">
    <property type="protein sequence ID" value="KKW11475.1"/>
    <property type="molecule type" value="Genomic_DNA"/>
</dbReference>
<feature type="coiled-coil region" evidence="1">
    <location>
        <begin position="540"/>
        <end position="567"/>
    </location>
</feature>
<evidence type="ECO:0000313" key="2">
    <source>
        <dbReference type="EMBL" id="KKW11475.1"/>
    </source>
</evidence>
<dbReference type="AlphaFoldDB" id="A0A0G1VYQ3"/>
<gene>
    <name evidence="2" type="ORF">UY48_C0018G0009</name>
</gene>